<proteinExistence type="predicted"/>
<evidence type="ECO:0008006" key="2">
    <source>
        <dbReference type="Google" id="ProtNLM"/>
    </source>
</evidence>
<sequence length="171" mass="20346">MNNQLISNNTLNNLQINSVLILTKHRLQIDFSIEGALSEYSFPKVRKRERVNELWKGTCFELFLGNTQREAYYELNFSPSLGWNFYYLSTYRSKVEIFKLNNNPVIEIQTSEHVLKISFVLEIEELFLDEFDIYNVATILLSQENERTFWSIKHDQNVPNFHNRANFLKIK</sequence>
<accession>A0A6S6SKK4</accession>
<name>A0A6S6SKK4_9BACT</name>
<organism evidence="1">
    <name type="scientific">uncultured Sulfurovum sp</name>
    <dbReference type="NCBI Taxonomy" id="269237"/>
    <lineage>
        <taxon>Bacteria</taxon>
        <taxon>Pseudomonadati</taxon>
        <taxon>Campylobacterota</taxon>
        <taxon>Epsilonproteobacteria</taxon>
        <taxon>Campylobacterales</taxon>
        <taxon>Sulfurovaceae</taxon>
        <taxon>Sulfurovum</taxon>
        <taxon>environmental samples</taxon>
    </lineage>
</organism>
<dbReference type="AlphaFoldDB" id="A0A6S6SKK4"/>
<gene>
    <name evidence="1" type="ORF">HELGO_WM13274</name>
</gene>
<dbReference type="EMBL" id="CACVAU010000027">
    <property type="protein sequence ID" value="CAA6807869.1"/>
    <property type="molecule type" value="Genomic_DNA"/>
</dbReference>
<protein>
    <recommendedName>
        <fullName evidence="2">DOMON-like domain-containing protein</fullName>
    </recommendedName>
</protein>
<reference evidence="1" key="1">
    <citation type="submission" date="2020-01" db="EMBL/GenBank/DDBJ databases">
        <authorList>
            <person name="Meier V. D."/>
            <person name="Meier V D."/>
        </authorList>
    </citation>
    <scope>NUCLEOTIDE SEQUENCE</scope>
    <source>
        <strain evidence="1">HLG_WM_MAG_05</strain>
    </source>
</reference>
<evidence type="ECO:0000313" key="1">
    <source>
        <dbReference type="EMBL" id="CAA6807869.1"/>
    </source>
</evidence>